<dbReference type="AlphaFoldDB" id="A0A3S0R4W3"/>
<sequence>MAGSERRRHYTEAEKLRLIEAAFRPGVMVSEAARRFGVHESLLYRWRRQREGRSFDRPLSGFIGVTVTPSAPPPDDGGLQTSSLIASAPKPPTSEAAVEVTLGGDVRVRIPAATSPELAASVIAALMGSRSRS</sequence>
<name>A0A3S0R4W3_9PROT</name>
<gene>
    <name evidence="2" type="ORF">EJ903_26095</name>
</gene>
<dbReference type="Proteomes" id="UP000277007">
    <property type="component" value="Unassembled WGS sequence"/>
</dbReference>
<dbReference type="GO" id="GO:0006313">
    <property type="term" value="P:DNA transposition"/>
    <property type="evidence" value="ECO:0007669"/>
    <property type="project" value="InterPro"/>
</dbReference>
<organism evidence="2 3">
    <name type="scientific">Azospirillum griseum</name>
    <dbReference type="NCBI Taxonomy" id="2496639"/>
    <lineage>
        <taxon>Bacteria</taxon>
        <taxon>Pseudomonadati</taxon>
        <taxon>Pseudomonadota</taxon>
        <taxon>Alphaproteobacteria</taxon>
        <taxon>Rhodospirillales</taxon>
        <taxon>Azospirillaceae</taxon>
        <taxon>Azospirillum</taxon>
    </lineage>
</organism>
<proteinExistence type="predicted"/>
<evidence type="ECO:0000256" key="1">
    <source>
        <dbReference type="SAM" id="MobiDB-lite"/>
    </source>
</evidence>
<dbReference type="PANTHER" id="PTHR33215">
    <property type="entry name" value="PROTEIN DISTAL ANTENNA"/>
    <property type="match status" value="1"/>
</dbReference>
<comment type="caution">
    <text evidence="2">The sequence shown here is derived from an EMBL/GenBank/DDBJ whole genome shotgun (WGS) entry which is preliminary data.</text>
</comment>
<protein>
    <submittedName>
        <fullName evidence="2">Transposase</fullName>
    </submittedName>
</protein>
<dbReference type="GO" id="GO:0004803">
    <property type="term" value="F:transposase activity"/>
    <property type="evidence" value="ECO:0007669"/>
    <property type="project" value="InterPro"/>
</dbReference>
<dbReference type="SUPFAM" id="SSF48295">
    <property type="entry name" value="TrpR-like"/>
    <property type="match status" value="1"/>
</dbReference>
<evidence type="ECO:0000313" key="2">
    <source>
        <dbReference type="EMBL" id="RTR11444.1"/>
    </source>
</evidence>
<reference evidence="2 3" key="1">
    <citation type="submission" date="2018-12" db="EMBL/GenBank/DDBJ databases">
        <authorList>
            <person name="Yang Y."/>
        </authorList>
    </citation>
    <scope>NUCLEOTIDE SEQUENCE [LARGE SCALE GENOMIC DNA]</scope>
    <source>
        <strain evidence="2 3">L-25-5w-1</strain>
    </source>
</reference>
<dbReference type="InterPro" id="IPR051839">
    <property type="entry name" value="RD_transcriptional_regulator"/>
</dbReference>
<evidence type="ECO:0000313" key="3">
    <source>
        <dbReference type="Proteomes" id="UP000277007"/>
    </source>
</evidence>
<dbReference type="InterPro" id="IPR002514">
    <property type="entry name" value="Transposase_8"/>
</dbReference>
<keyword evidence="3" id="KW-1185">Reference proteome</keyword>
<dbReference type="NCBIfam" id="NF047595">
    <property type="entry name" value="IS66_ISRel24_TnpA"/>
    <property type="match status" value="1"/>
</dbReference>
<dbReference type="Pfam" id="PF01527">
    <property type="entry name" value="HTH_Tnp_1"/>
    <property type="match status" value="1"/>
</dbReference>
<feature type="region of interest" description="Disordered" evidence="1">
    <location>
        <begin position="66"/>
        <end position="92"/>
    </location>
</feature>
<dbReference type="EMBL" id="RXMA01000079">
    <property type="protein sequence ID" value="RTR11444.1"/>
    <property type="molecule type" value="Genomic_DNA"/>
</dbReference>
<dbReference type="PANTHER" id="PTHR33215:SF13">
    <property type="entry name" value="PROTEIN DISTAL ANTENNA"/>
    <property type="match status" value="1"/>
</dbReference>
<dbReference type="GO" id="GO:0043565">
    <property type="term" value="F:sequence-specific DNA binding"/>
    <property type="evidence" value="ECO:0007669"/>
    <property type="project" value="InterPro"/>
</dbReference>
<dbReference type="InterPro" id="IPR010921">
    <property type="entry name" value="Trp_repressor/repl_initiator"/>
</dbReference>
<accession>A0A3S0R4W3</accession>